<name>A0A426UCL4_9CHLR</name>
<dbReference type="Proteomes" id="UP000280307">
    <property type="component" value="Unassembled WGS sequence"/>
</dbReference>
<organism evidence="1 2">
    <name type="scientific">Candidatus Viridilinea halotolerans</name>
    <dbReference type="NCBI Taxonomy" id="2491704"/>
    <lineage>
        <taxon>Bacteria</taxon>
        <taxon>Bacillati</taxon>
        <taxon>Chloroflexota</taxon>
        <taxon>Chloroflexia</taxon>
        <taxon>Chloroflexales</taxon>
        <taxon>Chloroflexineae</taxon>
        <taxon>Oscillochloridaceae</taxon>
        <taxon>Candidatus Viridilinea</taxon>
    </lineage>
</organism>
<dbReference type="AlphaFoldDB" id="A0A426UCL4"/>
<accession>A0A426UCL4</accession>
<evidence type="ECO:0000313" key="2">
    <source>
        <dbReference type="Proteomes" id="UP000280307"/>
    </source>
</evidence>
<proteinExistence type="predicted"/>
<comment type="caution">
    <text evidence="1">The sequence shown here is derived from an EMBL/GenBank/DDBJ whole genome shotgun (WGS) entry which is preliminary data.</text>
</comment>
<dbReference type="EMBL" id="RSAS01000007">
    <property type="protein sequence ID" value="RRR78598.1"/>
    <property type="molecule type" value="Genomic_DNA"/>
</dbReference>
<protein>
    <submittedName>
        <fullName evidence="1">Uncharacterized protein</fullName>
    </submittedName>
</protein>
<sequence>MDANKSQGSSISQATTLEAMGTFWDTHDFADYDTDAPDIPLNIARSVQLEADLWAALESQAHVRGVSLETLVNLWLQQKLNEAAQPTAGS</sequence>
<reference evidence="1 2" key="1">
    <citation type="submission" date="2018-12" db="EMBL/GenBank/DDBJ databases">
        <title>Genome Sequence of Candidatus Viridilinea halotolerans isolated from saline sulfide-rich spring.</title>
        <authorList>
            <person name="Grouzdev D.S."/>
            <person name="Burganskaya E.I."/>
            <person name="Krutkina M.S."/>
            <person name="Sukhacheva M.V."/>
            <person name="Gorlenko V.M."/>
        </authorList>
    </citation>
    <scope>NUCLEOTIDE SEQUENCE [LARGE SCALE GENOMIC DNA]</scope>
    <source>
        <strain evidence="1">Chok-6</strain>
    </source>
</reference>
<gene>
    <name evidence="1" type="ORF">EI684_00150</name>
</gene>
<evidence type="ECO:0000313" key="1">
    <source>
        <dbReference type="EMBL" id="RRR78598.1"/>
    </source>
</evidence>